<dbReference type="PANTHER" id="PTHR21575">
    <property type="entry name" value="PROTEIN HID1"/>
    <property type="match status" value="1"/>
</dbReference>
<dbReference type="Proteomes" id="UP001362899">
    <property type="component" value="Unassembled WGS sequence"/>
</dbReference>
<dbReference type="AlphaFoldDB" id="A0AAV5RG81"/>
<protein>
    <submittedName>
        <fullName evidence="1">Uncharacterized protein</fullName>
    </submittedName>
</protein>
<dbReference type="Pfam" id="PF12722">
    <property type="entry name" value="Hid1"/>
    <property type="match status" value="1"/>
</dbReference>
<proteinExistence type="predicted"/>
<evidence type="ECO:0000313" key="2">
    <source>
        <dbReference type="Proteomes" id="UP001362899"/>
    </source>
</evidence>
<dbReference type="GO" id="GO:0000138">
    <property type="term" value="C:Golgi trans cisterna"/>
    <property type="evidence" value="ECO:0007669"/>
    <property type="project" value="TreeGrafter"/>
</dbReference>
<organism evidence="1 2">
    <name type="scientific">Starmerella bacillaris</name>
    <name type="common">Yeast</name>
    <name type="synonym">Candida zemplinina</name>
    <dbReference type="NCBI Taxonomy" id="1247836"/>
    <lineage>
        <taxon>Eukaryota</taxon>
        <taxon>Fungi</taxon>
        <taxon>Dikarya</taxon>
        <taxon>Ascomycota</taxon>
        <taxon>Saccharomycotina</taxon>
        <taxon>Dipodascomycetes</taxon>
        <taxon>Dipodascales</taxon>
        <taxon>Trichomonascaceae</taxon>
        <taxon>Starmerella</taxon>
    </lineage>
</organism>
<dbReference type="EMBL" id="BTGC01000003">
    <property type="protein sequence ID" value="GMM50530.1"/>
    <property type="molecule type" value="Genomic_DNA"/>
</dbReference>
<evidence type="ECO:0000313" key="1">
    <source>
        <dbReference type="EMBL" id="GMM50530.1"/>
    </source>
</evidence>
<reference evidence="1 2" key="1">
    <citation type="journal article" date="2023" name="Elife">
        <title>Identification of key yeast species and microbe-microbe interactions impacting larval growth of Drosophila in the wild.</title>
        <authorList>
            <person name="Mure A."/>
            <person name="Sugiura Y."/>
            <person name="Maeda R."/>
            <person name="Honda K."/>
            <person name="Sakurai N."/>
            <person name="Takahashi Y."/>
            <person name="Watada M."/>
            <person name="Katoh T."/>
            <person name="Gotoh A."/>
            <person name="Gotoh Y."/>
            <person name="Taniguchi I."/>
            <person name="Nakamura K."/>
            <person name="Hayashi T."/>
            <person name="Katayama T."/>
            <person name="Uemura T."/>
            <person name="Hattori Y."/>
        </authorList>
    </citation>
    <scope>NUCLEOTIDE SEQUENCE [LARGE SCALE GENOMIC DNA]</scope>
    <source>
        <strain evidence="1 2">SB-73</strain>
    </source>
</reference>
<gene>
    <name evidence="1" type="ORF">DASB73_014880</name>
</gene>
<comment type="caution">
    <text evidence="1">The sequence shown here is derived from an EMBL/GenBank/DDBJ whole genome shotgun (WGS) entry which is preliminary data.</text>
</comment>
<sequence length="525" mass="59785">MGIAPSKFAIAEKLSELSEKKEIPDNDDIWDSLLSPLASGVEATDGEFYALANIELVRKIRDKQPGNFIKLLQKISERLEGLLRSQAVGSQGVISSQICHCCRLITRMFPLVYEEEAQEVYDQVWKNAFSDQSGIGPSIIDSLRTLIHFHGFSIAITLPKDVSKVWETGVGCSVAEEHSVNYCKQRIYVVTALINVLSEPMYTLKHDYISLQYWSTTTTENAIFCSLLNWSLHYSYKLRATDDKYTLSVLCLELILISVTYQTSGNEKNRFSNLLSRICQQKDIEWILTKVCEGLNQRSTVVLWASFLWEFISQNRHVYSLEKLADCSTTIMKLATMKDDTPLTRLASFILLTLSRISPLSAEKIGPSILEYLYANRDNLSVLEIESATFIDTLWNCAPYMDLTQLERTEFNELLKVPNKEVSEYLSTILSLTKNSLSEDKGNADVVWEPVEFSWNKERRRWYLTIIYGNVYKTNLRIYAKTEIVLFKVEETPKLFSNDSPAEALHSASELATDVMKSATSFLGR</sequence>
<dbReference type="GO" id="GO:0005797">
    <property type="term" value="C:Golgi medial cisterna"/>
    <property type="evidence" value="ECO:0007669"/>
    <property type="project" value="TreeGrafter"/>
</dbReference>
<dbReference type="PANTHER" id="PTHR21575:SF12">
    <property type="entry name" value="PROTEIN HID1"/>
    <property type="match status" value="1"/>
</dbReference>
<dbReference type="InterPro" id="IPR026705">
    <property type="entry name" value="Hid-1/Ecm30"/>
</dbReference>
<keyword evidence="2" id="KW-1185">Reference proteome</keyword>
<accession>A0AAV5RG81</accession>
<dbReference type="GO" id="GO:0016020">
    <property type="term" value="C:membrane"/>
    <property type="evidence" value="ECO:0007669"/>
    <property type="project" value="TreeGrafter"/>
</dbReference>
<name>A0AAV5RG81_STABA</name>